<gene>
    <name evidence="2" type="ORF">METZ01_LOCUS427936</name>
</gene>
<reference evidence="2" key="1">
    <citation type="submission" date="2018-05" db="EMBL/GenBank/DDBJ databases">
        <authorList>
            <person name="Lanie J.A."/>
            <person name="Ng W.-L."/>
            <person name="Kazmierczak K.M."/>
            <person name="Andrzejewski T.M."/>
            <person name="Davidsen T.M."/>
            <person name="Wayne K.J."/>
            <person name="Tettelin H."/>
            <person name="Glass J.I."/>
            <person name="Rusch D."/>
            <person name="Podicherti R."/>
            <person name="Tsui H.-C.T."/>
            <person name="Winkler M.E."/>
        </authorList>
    </citation>
    <scope>NUCLEOTIDE SEQUENCE</scope>
</reference>
<evidence type="ECO:0000313" key="2">
    <source>
        <dbReference type="EMBL" id="SVD75082.1"/>
    </source>
</evidence>
<proteinExistence type="predicted"/>
<protein>
    <recommendedName>
        <fullName evidence="1">GH29D-like beta-sandwich domain-containing protein</fullName>
    </recommendedName>
</protein>
<feature type="non-terminal residue" evidence="2">
    <location>
        <position position="1"/>
    </location>
</feature>
<accession>A0A382XVE2</accession>
<sequence length="268" mass="30559">TNFIDYMLVNFYVGNTDWSHQNWYASSNRNNPEGRWRFHSWDAEHVLKGINDNSVTKNNAASPTGFHQSLKRNEEYRVLFADRIHRHFFNNGVLTPEKGAASYQARLDSIDEAIVAESARWGDNQRSTPFTRDKEWVAEKNRLLQQYFPRRTGIVLNQLRAQNLYPSLAAPTFSQHGGSVPTGFNLTLKTSKGDIYFTLDGSDPRLAGGALSETANRYSKALPIEGTARVKSRVRYQNEWSALAEAQFVVEGSLEKLLITEVMYHPLR</sequence>
<evidence type="ECO:0000259" key="1">
    <source>
        <dbReference type="Pfam" id="PF13290"/>
    </source>
</evidence>
<feature type="domain" description="GH29D-like beta-sandwich" evidence="1">
    <location>
        <begin position="177"/>
        <end position="233"/>
    </location>
</feature>
<dbReference type="AlphaFoldDB" id="A0A382XVE2"/>
<dbReference type="InterPro" id="IPR014867">
    <property type="entry name" value="Spore_coat_CotH_CotH2/3/7"/>
</dbReference>
<feature type="non-terminal residue" evidence="2">
    <location>
        <position position="268"/>
    </location>
</feature>
<dbReference type="EMBL" id="UINC01170840">
    <property type="protein sequence ID" value="SVD75082.1"/>
    <property type="molecule type" value="Genomic_DNA"/>
</dbReference>
<dbReference type="Pfam" id="PF13290">
    <property type="entry name" value="CHB_HEX_C_1"/>
    <property type="match status" value="1"/>
</dbReference>
<name>A0A382XVE2_9ZZZZ</name>
<dbReference type="Pfam" id="PF08757">
    <property type="entry name" value="CotH"/>
    <property type="match status" value="1"/>
</dbReference>
<dbReference type="InterPro" id="IPR059177">
    <property type="entry name" value="GH29D-like_dom"/>
</dbReference>
<organism evidence="2">
    <name type="scientific">marine metagenome</name>
    <dbReference type="NCBI Taxonomy" id="408172"/>
    <lineage>
        <taxon>unclassified sequences</taxon>
        <taxon>metagenomes</taxon>
        <taxon>ecological metagenomes</taxon>
    </lineage>
</organism>